<dbReference type="AlphaFoldDB" id="X1U5P5"/>
<protein>
    <submittedName>
        <fullName evidence="1">Uncharacterized protein</fullName>
    </submittedName>
</protein>
<dbReference type="EMBL" id="BARW01035038">
    <property type="protein sequence ID" value="GAJ12824.1"/>
    <property type="molecule type" value="Genomic_DNA"/>
</dbReference>
<accession>X1U5P5</accession>
<reference evidence="1" key="1">
    <citation type="journal article" date="2014" name="Front. Microbiol.">
        <title>High frequency of phylogenetically diverse reductive dehalogenase-homologous genes in deep subseafloor sedimentary metagenomes.</title>
        <authorList>
            <person name="Kawai M."/>
            <person name="Futagami T."/>
            <person name="Toyoda A."/>
            <person name="Takaki Y."/>
            <person name="Nishi S."/>
            <person name="Hori S."/>
            <person name="Arai W."/>
            <person name="Tsubouchi T."/>
            <person name="Morono Y."/>
            <person name="Uchiyama I."/>
            <person name="Ito T."/>
            <person name="Fujiyama A."/>
            <person name="Inagaki F."/>
            <person name="Takami H."/>
        </authorList>
    </citation>
    <scope>NUCLEOTIDE SEQUENCE</scope>
    <source>
        <strain evidence="1">Expedition CK06-06</strain>
    </source>
</reference>
<gene>
    <name evidence="1" type="ORF">S12H4_54751</name>
</gene>
<name>X1U5P5_9ZZZZ</name>
<comment type="caution">
    <text evidence="1">The sequence shown here is derived from an EMBL/GenBank/DDBJ whole genome shotgun (WGS) entry which is preliminary data.</text>
</comment>
<sequence>MTNLVPPHNGKLSPRLVIGEERDEALSEARSLPLELVTSAHFYIQFTTILNFGG</sequence>
<organism evidence="1">
    <name type="scientific">marine sediment metagenome</name>
    <dbReference type="NCBI Taxonomy" id="412755"/>
    <lineage>
        <taxon>unclassified sequences</taxon>
        <taxon>metagenomes</taxon>
        <taxon>ecological metagenomes</taxon>
    </lineage>
</organism>
<proteinExistence type="predicted"/>
<evidence type="ECO:0000313" key="1">
    <source>
        <dbReference type="EMBL" id="GAJ12824.1"/>
    </source>
</evidence>